<protein>
    <submittedName>
        <fullName evidence="6">Glycosyl hydrolase family 5</fullName>
    </submittedName>
</protein>
<dbReference type="GO" id="GO:0005576">
    <property type="term" value="C:extracellular region"/>
    <property type="evidence" value="ECO:0007669"/>
    <property type="project" value="TreeGrafter"/>
</dbReference>
<dbReference type="STRING" id="1349421.OI18_14720"/>
<dbReference type="Proteomes" id="UP000031408">
    <property type="component" value="Unassembled WGS sequence"/>
</dbReference>
<dbReference type="AlphaFoldDB" id="A0A0C1L2M3"/>
<evidence type="ECO:0000313" key="6">
    <source>
        <dbReference type="EMBL" id="KIC93846.1"/>
    </source>
</evidence>
<accession>A0A0C1L2M3</accession>
<dbReference type="GO" id="GO:0009251">
    <property type="term" value="P:glucan catabolic process"/>
    <property type="evidence" value="ECO:0007669"/>
    <property type="project" value="TreeGrafter"/>
</dbReference>
<evidence type="ECO:0000256" key="4">
    <source>
        <dbReference type="SAM" id="SignalP"/>
    </source>
</evidence>
<dbReference type="InterPro" id="IPR017853">
    <property type="entry name" value="GH"/>
</dbReference>
<dbReference type="Gene3D" id="3.20.20.80">
    <property type="entry name" value="Glycosidases"/>
    <property type="match status" value="1"/>
</dbReference>
<dbReference type="EMBL" id="JSVC01000016">
    <property type="protein sequence ID" value="KIC93846.1"/>
    <property type="molecule type" value="Genomic_DNA"/>
</dbReference>
<proteinExistence type="inferred from homology"/>
<feature type="domain" description="Glycoside hydrolase family 5" evidence="5">
    <location>
        <begin position="95"/>
        <end position="335"/>
    </location>
</feature>
<dbReference type="SUPFAM" id="SSF51445">
    <property type="entry name" value="(Trans)glycosidases"/>
    <property type="match status" value="1"/>
</dbReference>
<comment type="similarity">
    <text evidence="3">Belongs to the glycosyl hydrolase 5 (cellulase A) family.</text>
</comment>
<keyword evidence="1 3" id="KW-0378">Hydrolase</keyword>
<dbReference type="PANTHER" id="PTHR31297:SF13">
    <property type="entry name" value="PUTATIVE-RELATED"/>
    <property type="match status" value="1"/>
</dbReference>
<feature type="signal peptide" evidence="4">
    <location>
        <begin position="1"/>
        <end position="23"/>
    </location>
</feature>
<evidence type="ECO:0000256" key="2">
    <source>
        <dbReference type="ARBA" id="ARBA00023295"/>
    </source>
</evidence>
<dbReference type="OrthoDB" id="9800955at2"/>
<dbReference type="Pfam" id="PF00150">
    <property type="entry name" value="Cellulase"/>
    <property type="match status" value="1"/>
</dbReference>
<keyword evidence="2 3" id="KW-0326">Glycosidase</keyword>
<dbReference type="GO" id="GO:0009986">
    <property type="term" value="C:cell surface"/>
    <property type="evidence" value="ECO:0007669"/>
    <property type="project" value="TreeGrafter"/>
</dbReference>
<name>A0A0C1L2M3_9BACT</name>
<gene>
    <name evidence="6" type="ORF">OI18_14720</name>
</gene>
<organism evidence="6 7">
    <name type="scientific">Flavihumibacter solisilvae</name>
    <dbReference type="NCBI Taxonomy" id="1349421"/>
    <lineage>
        <taxon>Bacteria</taxon>
        <taxon>Pseudomonadati</taxon>
        <taxon>Bacteroidota</taxon>
        <taxon>Chitinophagia</taxon>
        <taxon>Chitinophagales</taxon>
        <taxon>Chitinophagaceae</taxon>
        <taxon>Flavihumibacter</taxon>
    </lineage>
</organism>
<feature type="chain" id="PRO_5002135149" evidence="4">
    <location>
        <begin position="24"/>
        <end position="413"/>
    </location>
</feature>
<comment type="caution">
    <text evidence="6">The sequence shown here is derived from an EMBL/GenBank/DDBJ whole genome shotgun (WGS) entry which is preliminary data.</text>
</comment>
<sequence length="413" mass="48232">MKGLSRLAFAVLCLALFSLPGLAQKNKFVGVKGKEVVYPDGRPFIMRGTNLGNWLVPEGYMFGFKSTNSPRNIDEAISELVGPDEARRFWQGFLKEYIRYDDIRYLKSTGMNSIRIPFHYKLFTNEHYLGGNDPERGFRLLDSLIEWCRREQLYLLLDMHCAPGGQTGDNIDDSYGYPFLFDSRESRELTIGIWKRIAARYSNEPVIMGYDLLNEPIAHYFDSSHFNPLLEPFYEEITKAVRSVDKNHLVFLGGAQWDSNFGPFGKPFDDKLVYTFHKYWTDTTQDVIQQYLDFRDRHNVPIYVGETGENTDEWVGAFRRLMEKHRIGWHFWPYKKMKNTRGIVDYPQPEGFEQIIEYTEKPRSSFEQVRKAAPADRQKILQILNEVLRLCRYENCRPNKGYIEALGLTAKPI</sequence>
<evidence type="ECO:0000313" key="7">
    <source>
        <dbReference type="Proteomes" id="UP000031408"/>
    </source>
</evidence>
<dbReference type="PANTHER" id="PTHR31297">
    <property type="entry name" value="GLUCAN ENDO-1,6-BETA-GLUCOSIDASE B"/>
    <property type="match status" value="1"/>
</dbReference>
<keyword evidence="7" id="KW-1185">Reference proteome</keyword>
<dbReference type="GO" id="GO:0008422">
    <property type="term" value="F:beta-glucosidase activity"/>
    <property type="evidence" value="ECO:0007669"/>
    <property type="project" value="TreeGrafter"/>
</dbReference>
<dbReference type="RefSeq" id="WP_039141098.1">
    <property type="nucleotide sequence ID" value="NZ_JSVC01000016.1"/>
</dbReference>
<dbReference type="InterPro" id="IPR050386">
    <property type="entry name" value="Glycosyl_hydrolase_5"/>
</dbReference>
<reference evidence="6 7" key="1">
    <citation type="submission" date="2014-11" db="EMBL/GenBank/DDBJ databases">
        <title>Genome sequence of Flavihumibacter solisilvae 3-3.</title>
        <authorList>
            <person name="Zhou G."/>
            <person name="Li M."/>
            <person name="Wang G."/>
        </authorList>
    </citation>
    <scope>NUCLEOTIDE SEQUENCE [LARGE SCALE GENOMIC DNA]</scope>
    <source>
        <strain evidence="6 7">3-3</strain>
    </source>
</reference>
<dbReference type="InterPro" id="IPR001547">
    <property type="entry name" value="Glyco_hydro_5"/>
</dbReference>
<keyword evidence="4" id="KW-0732">Signal</keyword>
<evidence type="ECO:0000256" key="1">
    <source>
        <dbReference type="ARBA" id="ARBA00022801"/>
    </source>
</evidence>
<evidence type="ECO:0000256" key="3">
    <source>
        <dbReference type="RuleBase" id="RU361153"/>
    </source>
</evidence>
<evidence type="ECO:0000259" key="5">
    <source>
        <dbReference type="Pfam" id="PF00150"/>
    </source>
</evidence>